<reference evidence="2" key="2">
    <citation type="journal article" date="2021" name="Syst. Appl. Microbiol.">
        <title>Roseomonas hellenica sp. nov., isolated from roots of wild-growing Alkanna tinctoria.</title>
        <authorList>
            <person name="Rat A."/>
            <person name="Naranjo H.D."/>
            <person name="Lebbe L."/>
            <person name="Cnockaert M."/>
            <person name="Krigas N."/>
            <person name="Grigoriadou K."/>
            <person name="Maloupa E."/>
            <person name="Willems A."/>
        </authorList>
    </citation>
    <scope>NUCLEOTIDE SEQUENCE</scope>
    <source>
        <strain evidence="2">LMG 28251</strain>
    </source>
</reference>
<name>A0AAF1JWA5_9PROT</name>
<accession>A0AAF1JWA5</accession>
<evidence type="ECO:0000256" key="1">
    <source>
        <dbReference type="SAM" id="SignalP"/>
    </source>
</evidence>
<proteinExistence type="predicted"/>
<reference evidence="2" key="1">
    <citation type="submission" date="2020-01" db="EMBL/GenBank/DDBJ databases">
        <authorList>
            <person name="Rat A."/>
        </authorList>
    </citation>
    <scope>NUCLEOTIDE SEQUENCE</scope>
    <source>
        <strain evidence="2">LMG 28251</strain>
    </source>
</reference>
<sequence length="122" mass="12941">MRGVPALLLLAGCAGGVPACDGGTAPMTQLTAYLGGSVAERDWQDFLASTVTPAFPDGLTASEARGQWRDPEGRIIREASRTLTILAGPDARARFAPVETAYRARFAQRSVLVTTQAVCAWF</sequence>
<dbReference type="AlphaFoldDB" id="A0AAF1JWA5"/>
<dbReference type="Proteomes" id="UP001196068">
    <property type="component" value="Unassembled WGS sequence"/>
</dbReference>
<feature type="chain" id="PRO_5041948031" evidence="1">
    <location>
        <begin position="20"/>
        <end position="122"/>
    </location>
</feature>
<evidence type="ECO:0000313" key="2">
    <source>
        <dbReference type="EMBL" id="MBR0653484.1"/>
    </source>
</evidence>
<feature type="signal peptide" evidence="1">
    <location>
        <begin position="1"/>
        <end position="19"/>
    </location>
</feature>
<dbReference type="InterPro" id="IPR021957">
    <property type="entry name" value="DUF3574"/>
</dbReference>
<organism evidence="2 3">
    <name type="scientific">Plastoroseomonas arctica</name>
    <dbReference type="NCBI Taxonomy" id="1509237"/>
    <lineage>
        <taxon>Bacteria</taxon>
        <taxon>Pseudomonadati</taxon>
        <taxon>Pseudomonadota</taxon>
        <taxon>Alphaproteobacteria</taxon>
        <taxon>Acetobacterales</taxon>
        <taxon>Acetobacteraceae</taxon>
        <taxon>Plastoroseomonas</taxon>
    </lineage>
</organism>
<evidence type="ECO:0000313" key="3">
    <source>
        <dbReference type="Proteomes" id="UP001196068"/>
    </source>
</evidence>
<dbReference type="EMBL" id="JAAEDH010000001">
    <property type="protein sequence ID" value="MBR0653484.1"/>
    <property type="molecule type" value="Genomic_DNA"/>
</dbReference>
<dbReference type="Pfam" id="PF12098">
    <property type="entry name" value="DUF3574"/>
    <property type="match status" value="1"/>
</dbReference>
<protein>
    <submittedName>
        <fullName evidence="2">DUF3574 domain-containing protein</fullName>
    </submittedName>
</protein>
<dbReference type="RefSeq" id="WP_211872192.1">
    <property type="nucleotide sequence ID" value="NZ_JAAEDH010000001.1"/>
</dbReference>
<comment type="caution">
    <text evidence="2">The sequence shown here is derived from an EMBL/GenBank/DDBJ whole genome shotgun (WGS) entry which is preliminary data.</text>
</comment>
<gene>
    <name evidence="2" type="ORF">GXW79_00175</name>
</gene>
<keyword evidence="1" id="KW-0732">Signal</keyword>
<keyword evidence="3" id="KW-1185">Reference proteome</keyword>